<sequence>MNLRRSGSFGNGWIGWYRQNSDGLTQWRAGWDRFFAAGPARIQPALQVASGGFFGATVSVEAGQPWFAGVGAGRTNLRPYVNLNFDPNDMVMASFGHRSDHDQVQLLLIADNRQHPDQRHLHLNWKTDRDGGEKLTWDILAKQGDVDGEHIRRVGASVTYDWPRWSLRAAWDPKVNFTPQNMLRLSVASRF</sequence>
<dbReference type="AlphaFoldDB" id="A0A6N8IZQ8"/>
<accession>A0A6N8IZQ8</accession>
<protein>
    <submittedName>
        <fullName evidence="1">Uncharacterized protein</fullName>
    </submittedName>
</protein>
<keyword evidence="2" id="KW-1185">Reference proteome</keyword>
<gene>
    <name evidence="1" type="ORF">GON04_23665</name>
</gene>
<name>A0A6N8IZQ8_9BURK</name>
<evidence type="ECO:0000313" key="2">
    <source>
        <dbReference type="Proteomes" id="UP000469385"/>
    </source>
</evidence>
<evidence type="ECO:0000313" key="1">
    <source>
        <dbReference type="EMBL" id="MVQ32474.1"/>
    </source>
</evidence>
<reference evidence="1 2" key="1">
    <citation type="submission" date="2019-12" db="EMBL/GenBank/DDBJ databases">
        <authorList>
            <person name="Huq M.A."/>
        </authorList>
    </citation>
    <scope>NUCLEOTIDE SEQUENCE [LARGE SCALE GENOMIC DNA]</scope>
    <source>
        <strain evidence="1 2">MAH-25</strain>
    </source>
</reference>
<dbReference type="EMBL" id="WSEL01000009">
    <property type="protein sequence ID" value="MVQ32474.1"/>
    <property type="molecule type" value="Genomic_DNA"/>
</dbReference>
<dbReference type="Proteomes" id="UP000469385">
    <property type="component" value="Unassembled WGS sequence"/>
</dbReference>
<proteinExistence type="predicted"/>
<comment type="caution">
    <text evidence="1">The sequence shown here is derived from an EMBL/GenBank/DDBJ whole genome shotgun (WGS) entry which is preliminary data.</text>
</comment>
<organism evidence="1 2">
    <name type="scientific">Ramlibacter pinisoli</name>
    <dbReference type="NCBI Taxonomy" id="2682844"/>
    <lineage>
        <taxon>Bacteria</taxon>
        <taxon>Pseudomonadati</taxon>
        <taxon>Pseudomonadota</taxon>
        <taxon>Betaproteobacteria</taxon>
        <taxon>Burkholderiales</taxon>
        <taxon>Comamonadaceae</taxon>
        <taxon>Ramlibacter</taxon>
    </lineage>
</organism>